<accession>A0ABR2YZP9</accession>
<dbReference type="PANTHER" id="PTHR11889:SF31">
    <property type="entry name" value="PROTEIN HEDGEHOG"/>
    <property type="match status" value="1"/>
</dbReference>
<feature type="domain" description="Hedgehog protein Hint" evidence="1">
    <location>
        <begin position="41"/>
        <end position="114"/>
    </location>
</feature>
<evidence type="ECO:0000313" key="3">
    <source>
        <dbReference type="Proteomes" id="UP001491310"/>
    </source>
</evidence>
<dbReference type="InterPro" id="IPR050387">
    <property type="entry name" value="Hedgehog_Signaling"/>
</dbReference>
<dbReference type="Proteomes" id="UP001491310">
    <property type="component" value="Unassembled WGS sequence"/>
</dbReference>
<reference evidence="2 3" key="1">
    <citation type="journal article" date="2024" name="Nat. Commun.">
        <title>Phylogenomics reveals the evolutionary origins of lichenization in chlorophyte algae.</title>
        <authorList>
            <person name="Puginier C."/>
            <person name="Libourel C."/>
            <person name="Otte J."/>
            <person name="Skaloud P."/>
            <person name="Haon M."/>
            <person name="Grisel S."/>
            <person name="Petersen M."/>
            <person name="Berrin J.G."/>
            <person name="Delaux P.M."/>
            <person name="Dal Grande F."/>
            <person name="Keller J."/>
        </authorList>
    </citation>
    <scope>NUCLEOTIDE SEQUENCE [LARGE SCALE GENOMIC DNA]</scope>
    <source>
        <strain evidence="2 3">SAG 216-7</strain>
    </source>
</reference>
<dbReference type="SUPFAM" id="SSF51294">
    <property type="entry name" value="Hedgehog/intein (Hint) domain"/>
    <property type="match status" value="1"/>
</dbReference>
<organism evidence="2 3">
    <name type="scientific">Coccomyxa subellipsoidea</name>
    <dbReference type="NCBI Taxonomy" id="248742"/>
    <lineage>
        <taxon>Eukaryota</taxon>
        <taxon>Viridiplantae</taxon>
        <taxon>Chlorophyta</taxon>
        <taxon>core chlorophytes</taxon>
        <taxon>Trebouxiophyceae</taxon>
        <taxon>Trebouxiophyceae incertae sedis</taxon>
        <taxon>Coccomyxaceae</taxon>
        <taxon>Coccomyxa</taxon>
    </lineage>
</organism>
<dbReference type="InterPro" id="IPR001767">
    <property type="entry name" value="Hedgehog_Hint"/>
</dbReference>
<protein>
    <recommendedName>
        <fullName evidence="1">Hedgehog protein Hint domain-containing protein</fullName>
    </recommendedName>
</protein>
<evidence type="ECO:0000313" key="2">
    <source>
        <dbReference type="EMBL" id="KAK9917146.1"/>
    </source>
</evidence>
<evidence type="ECO:0000259" key="1">
    <source>
        <dbReference type="Pfam" id="PF01079"/>
    </source>
</evidence>
<dbReference type="InterPro" id="IPR036844">
    <property type="entry name" value="Hint_dom_sf"/>
</dbReference>
<dbReference type="EMBL" id="JALJOT010000002">
    <property type="protein sequence ID" value="KAK9917146.1"/>
    <property type="molecule type" value="Genomic_DNA"/>
</dbReference>
<dbReference type="Gene3D" id="2.170.16.10">
    <property type="entry name" value="Hedgehog/Intein (Hint) domain"/>
    <property type="match status" value="1"/>
</dbReference>
<proteinExistence type="predicted"/>
<keyword evidence="3" id="KW-1185">Reference proteome</keyword>
<sequence>MHTTIQLVATGGCDAAPDQSGNQFVFDTDKGRRIAVVCPQNASQAGCDASGCFPGASTVLLNDGQSKPMFDLRLGDEVAVMGKKGAFNFDAVYAFGHNDPKPYTSFVKLNMHSPWSSPPSTFDWFLDTALNALGVPGWLPVAYQVVLSPARLLYSIMGKETYVRLYNVLDAKLVGGIAGLGTQFGAAIFTGSACILGGIAAATASKIVYFR</sequence>
<gene>
    <name evidence="2" type="ORF">WJX75_001290</name>
</gene>
<dbReference type="Pfam" id="PF01079">
    <property type="entry name" value="Hint"/>
    <property type="match status" value="1"/>
</dbReference>
<dbReference type="PANTHER" id="PTHR11889">
    <property type="entry name" value="HEDGEHOG"/>
    <property type="match status" value="1"/>
</dbReference>
<name>A0ABR2YZP9_9CHLO</name>
<comment type="caution">
    <text evidence="2">The sequence shown here is derived from an EMBL/GenBank/DDBJ whole genome shotgun (WGS) entry which is preliminary data.</text>
</comment>